<reference evidence="2" key="1">
    <citation type="submission" date="2020-11" db="EMBL/GenBank/DDBJ databases">
        <title>Nocardioides sp. nov., isolated from Soil of Cynanchum wilfordii Hemsley rhizosphere.</title>
        <authorList>
            <person name="Lee J.-S."/>
            <person name="Suh M.K."/>
            <person name="Kim J.-S."/>
        </authorList>
    </citation>
    <scope>NUCLEOTIDE SEQUENCE</scope>
    <source>
        <strain evidence="2">KCTC 19275</strain>
    </source>
</reference>
<gene>
    <name evidence="2" type="ORF">ISU07_01440</name>
</gene>
<dbReference type="Proteomes" id="UP000640489">
    <property type="component" value="Unassembled WGS sequence"/>
</dbReference>
<feature type="compositionally biased region" description="Low complexity" evidence="1">
    <location>
        <begin position="35"/>
        <end position="50"/>
    </location>
</feature>
<accession>A0A930YIJ2</accession>
<dbReference type="AlphaFoldDB" id="A0A930YIJ2"/>
<dbReference type="RefSeq" id="WP_194704966.1">
    <property type="nucleotide sequence ID" value="NZ_JADKPN010000001.1"/>
</dbReference>
<feature type="compositionally biased region" description="Basic and acidic residues" evidence="1">
    <location>
        <begin position="85"/>
        <end position="95"/>
    </location>
</feature>
<evidence type="ECO:0000313" key="2">
    <source>
        <dbReference type="EMBL" id="MBF4761775.1"/>
    </source>
</evidence>
<feature type="compositionally biased region" description="Low complexity" evidence="1">
    <location>
        <begin position="70"/>
        <end position="84"/>
    </location>
</feature>
<sequence>MRHLVVVAAGVLALAGCTSTDDSSSTPEPSPEPPTSSSGTSAPTSGSPSPTKDPSTPVTPLDWKRVPGPVDDTVTRSSTWTVTVTKDRSEARIEGPESLGLGSGGRTAVSTVLVDQQRVVVVMEDEHAERGDEATIIDSSGGTATLDGTSFPPTTTGGTWAMGQDTLVHATVINDGAYCLATVSLESGQGDAPWCAEPRHGFRGAVISDAGLSVMSFDDRRPVSCATLLAVDGSTATPFEGVTDCQGWDAMRLGDGEVWSEVPDPKRNEEAEIHGRLDGQVLDLGAATTGTLTYCAGSAYFVRDPQADDDPARLVRVDPHGATTVVYESGSRGNAFLSAPRCGGDAITITSYGDQGDEQVTADLG</sequence>
<name>A0A930YIJ2_9ACTN</name>
<evidence type="ECO:0000256" key="1">
    <source>
        <dbReference type="SAM" id="MobiDB-lite"/>
    </source>
</evidence>
<dbReference type="PROSITE" id="PS51257">
    <property type="entry name" value="PROKAR_LIPOPROTEIN"/>
    <property type="match status" value="1"/>
</dbReference>
<evidence type="ECO:0000313" key="3">
    <source>
        <dbReference type="Proteomes" id="UP000640489"/>
    </source>
</evidence>
<feature type="compositionally biased region" description="Low complexity" evidence="1">
    <location>
        <begin position="17"/>
        <end position="27"/>
    </location>
</feature>
<organism evidence="2 3">
    <name type="scientific">Nocardioides islandensis</name>
    <dbReference type="NCBI Taxonomy" id="433663"/>
    <lineage>
        <taxon>Bacteria</taxon>
        <taxon>Bacillati</taxon>
        <taxon>Actinomycetota</taxon>
        <taxon>Actinomycetes</taxon>
        <taxon>Propionibacteriales</taxon>
        <taxon>Nocardioidaceae</taxon>
        <taxon>Nocardioides</taxon>
    </lineage>
</organism>
<proteinExistence type="predicted"/>
<protein>
    <submittedName>
        <fullName evidence="2">Uncharacterized protein</fullName>
    </submittedName>
</protein>
<feature type="region of interest" description="Disordered" evidence="1">
    <location>
        <begin position="17"/>
        <end position="104"/>
    </location>
</feature>
<comment type="caution">
    <text evidence="2">The sequence shown here is derived from an EMBL/GenBank/DDBJ whole genome shotgun (WGS) entry which is preliminary data.</text>
</comment>
<keyword evidence="3" id="KW-1185">Reference proteome</keyword>
<dbReference type="EMBL" id="JADKPN010000001">
    <property type="protein sequence ID" value="MBF4761775.1"/>
    <property type="molecule type" value="Genomic_DNA"/>
</dbReference>